<dbReference type="InterPro" id="IPR005564">
    <property type="entry name" value="Major_capsid_GpE"/>
</dbReference>
<evidence type="ECO:0000313" key="1">
    <source>
        <dbReference type="EMBL" id="WFT76237.1"/>
    </source>
</evidence>
<evidence type="ECO:0000313" key="2">
    <source>
        <dbReference type="Proteomes" id="UP001221597"/>
    </source>
</evidence>
<proteinExistence type="predicted"/>
<keyword evidence="2" id="KW-1185">Reference proteome</keyword>
<organism evidence="1 2">
    <name type="scientific">Halobacillus naozhouensis</name>
    <dbReference type="NCBI Taxonomy" id="554880"/>
    <lineage>
        <taxon>Bacteria</taxon>
        <taxon>Bacillati</taxon>
        <taxon>Bacillota</taxon>
        <taxon>Bacilli</taxon>
        <taxon>Bacillales</taxon>
        <taxon>Bacillaceae</taxon>
        <taxon>Halobacillus</taxon>
    </lineage>
</organism>
<dbReference type="InterPro" id="IPR053738">
    <property type="entry name" value="Lambda_capsid_assembly"/>
</dbReference>
<dbReference type="Pfam" id="PF03864">
    <property type="entry name" value="Phage_cap_E"/>
    <property type="match status" value="1"/>
</dbReference>
<protein>
    <submittedName>
        <fullName evidence="1">Major capsid protein</fullName>
    </submittedName>
</protein>
<dbReference type="EMBL" id="CP121671">
    <property type="protein sequence ID" value="WFT76237.1"/>
    <property type="molecule type" value="Genomic_DNA"/>
</dbReference>
<dbReference type="Gene3D" id="3.90.1690.10">
    <property type="entry name" value="phage-related protein like domain"/>
    <property type="match status" value="1"/>
</dbReference>
<accession>A0ABY8J2E0</accession>
<reference evidence="1 2" key="1">
    <citation type="submission" date="2023-04" db="EMBL/GenBank/DDBJ databases">
        <title>Genome sequence of Halobacillus naozhouensis KACC 21980.</title>
        <authorList>
            <person name="Kim S."/>
            <person name="Heo J."/>
            <person name="Kwon S.-W."/>
        </authorList>
    </citation>
    <scope>NUCLEOTIDE SEQUENCE [LARGE SCALE GENOMIC DNA]</scope>
    <source>
        <strain evidence="1 2">KCTC 13234</strain>
    </source>
</reference>
<dbReference type="Proteomes" id="UP001221597">
    <property type="component" value="Chromosome"/>
</dbReference>
<name>A0ABY8J2E0_9BACI</name>
<sequence>MAGITHLEAFQGPALRALVDETERDVELNIADRFLPTEETFSRQFAYDIVKNNRYIAAYIGYGAEPPVMDRNAVASKMGEIAYFGLKDIVTYEELQAINEARNDDEQAAVIEKILIKNIDLLDSLRRLMFVAKMEALAKGSHSYNKNNVKYTFDFGIPAENKVALTSGNDFETPDFDIIGFLLEQVDAYANANEGKTPDVMWMSREMNAKLLKNSNIVLESGRPEGSTRVSQSELRDVLDSFGIPPIQIISERTTQVKDLYSGELVTIELLPVNRIVMLSEGIGSYLLGPTLENNFRPGLFLDAYDKKEPIQSVLRAVGAGFPAPEKPGLIFHIDAYTPA</sequence>
<gene>
    <name evidence="1" type="ORF">P9989_07705</name>
</gene>
<dbReference type="RefSeq" id="WP_283078191.1">
    <property type="nucleotide sequence ID" value="NZ_CP121671.1"/>
</dbReference>